<organism evidence="3 4">
    <name type="scientific">Dioszegia hungarica</name>
    <dbReference type="NCBI Taxonomy" id="4972"/>
    <lineage>
        <taxon>Eukaryota</taxon>
        <taxon>Fungi</taxon>
        <taxon>Dikarya</taxon>
        <taxon>Basidiomycota</taxon>
        <taxon>Agaricomycotina</taxon>
        <taxon>Tremellomycetes</taxon>
        <taxon>Tremellales</taxon>
        <taxon>Bulleribasidiaceae</taxon>
        <taxon>Dioszegia</taxon>
    </lineage>
</organism>
<accession>A0AA38H6I3</accession>
<keyword evidence="1" id="KW-0547">Nucleotide-binding</keyword>
<dbReference type="InterPro" id="IPR011761">
    <property type="entry name" value="ATP-grasp"/>
</dbReference>
<evidence type="ECO:0000256" key="1">
    <source>
        <dbReference type="PROSITE-ProRule" id="PRU00409"/>
    </source>
</evidence>
<dbReference type="PROSITE" id="PS50975">
    <property type="entry name" value="ATP_GRASP"/>
    <property type="match status" value="1"/>
</dbReference>
<evidence type="ECO:0000313" key="3">
    <source>
        <dbReference type="EMBL" id="KAI9634581.1"/>
    </source>
</evidence>
<dbReference type="GO" id="GO:0046872">
    <property type="term" value="F:metal ion binding"/>
    <property type="evidence" value="ECO:0007669"/>
    <property type="project" value="InterPro"/>
</dbReference>
<sequence length="524" mass="58488">MPRQAPNALQNLLAGLVLPLLSILLLPVSLVAVGLCVAHDALRRRFVFAMGSEGAERGKGEKEGKKGCVIISGGRMTKGLTLARAFKRAGWKVVGVEEEGWGELCPLRFSSSLSSFHLLPPASTSYAAYSSALLQLAQHHSADLFIPVSGVASSVEDALAADDMYAHTKGRCRTFIQDPETMRDLHDKDRFMALVDRLGMRIPAGKMVKSVQEAMAFLEEQKREKVERQFVLKCMGLDENRGDMTLFPLQGDGEGLGRTREMLKGLKSRIAEENPYVFQEYIPGQEWCTHASVIRGRLTSFVAAPSNDMLMTYENATTSATGRLAEEWTTTFLDKLQADPLPSTSTSSEDQTRGLTGHFSFDFILSTTDGHLYPIECNARVHTAVILLPLDGIASCYDDEGDEDDLDPDSGYHRAVLRPPPNTRPRSWIYNDLIMRYLPQVVTAPDVLERIHPSLPACSPRVYPKKRPSESVWDIRVDPTLIADDWVPFLVLWHVFWPGLLLQKWWQGKKWTRLNVSTGRIFEA</sequence>
<dbReference type="Proteomes" id="UP001164286">
    <property type="component" value="Unassembled WGS sequence"/>
</dbReference>
<comment type="caution">
    <text evidence="3">The sequence shown here is derived from an EMBL/GenBank/DDBJ whole genome shotgun (WGS) entry which is preliminary data.</text>
</comment>
<dbReference type="AlphaFoldDB" id="A0AA38H6I3"/>
<feature type="domain" description="ATP-grasp" evidence="2">
    <location>
        <begin position="192"/>
        <end position="417"/>
    </location>
</feature>
<proteinExistence type="predicted"/>
<evidence type="ECO:0000313" key="4">
    <source>
        <dbReference type="Proteomes" id="UP001164286"/>
    </source>
</evidence>
<reference evidence="3" key="1">
    <citation type="journal article" date="2022" name="G3 (Bethesda)">
        <title>High quality genome of the basidiomycete yeast Dioszegia hungarica PDD-24b-2 isolated from cloud water.</title>
        <authorList>
            <person name="Jarrige D."/>
            <person name="Haridas S."/>
            <person name="Bleykasten-Grosshans C."/>
            <person name="Joly M."/>
            <person name="Nadalig T."/>
            <person name="Sancelme M."/>
            <person name="Vuilleumier S."/>
            <person name="Grigoriev I.V."/>
            <person name="Amato P."/>
            <person name="Bringel F."/>
        </authorList>
    </citation>
    <scope>NUCLEOTIDE SEQUENCE</scope>
    <source>
        <strain evidence="3">PDD-24b-2</strain>
    </source>
</reference>
<dbReference type="RefSeq" id="XP_052944358.1">
    <property type="nucleotide sequence ID" value="XM_053089660.1"/>
</dbReference>
<gene>
    <name evidence="3" type="ORF">MKK02DRAFT_37458</name>
</gene>
<keyword evidence="4" id="KW-1185">Reference proteome</keyword>
<dbReference type="EMBL" id="JAKWFO010000006">
    <property type="protein sequence ID" value="KAI9634581.1"/>
    <property type="molecule type" value="Genomic_DNA"/>
</dbReference>
<protein>
    <recommendedName>
        <fullName evidence="2">ATP-grasp domain-containing protein</fullName>
    </recommendedName>
</protein>
<dbReference type="Gene3D" id="3.30.470.20">
    <property type="entry name" value="ATP-grasp fold, B domain"/>
    <property type="match status" value="1"/>
</dbReference>
<dbReference type="GO" id="GO:0005524">
    <property type="term" value="F:ATP binding"/>
    <property type="evidence" value="ECO:0007669"/>
    <property type="project" value="UniProtKB-UniRule"/>
</dbReference>
<keyword evidence="1" id="KW-0067">ATP-binding</keyword>
<evidence type="ECO:0000259" key="2">
    <source>
        <dbReference type="PROSITE" id="PS50975"/>
    </source>
</evidence>
<dbReference type="SUPFAM" id="SSF56059">
    <property type="entry name" value="Glutathione synthetase ATP-binding domain-like"/>
    <property type="match status" value="1"/>
</dbReference>
<dbReference type="GeneID" id="77728865"/>
<name>A0AA38H6I3_9TREE</name>